<dbReference type="RefSeq" id="WP_331213341.1">
    <property type="nucleotide sequence ID" value="NZ_JAZGQK010000006.1"/>
</dbReference>
<sequence length="130" mass="12579">MTVPGGYLQMDVEAVEPVLHGLASTGADLDDAWSTGRSAIPAGEAAIGGDELGAAFRGIYAEDSAAVGANADRLPDTLRTDAEVGSSCVTDYVAADQRGAEALRGVAGGASVPGGAAAPAAPAAAVPGGR</sequence>
<dbReference type="EMBL" id="JAZGQK010000006">
    <property type="protein sequence ID" value="MEE6258216.1"/>
    <property type="molecule type" value="Genomic_DNA"/>
</dbReference>
<reference evidence="2 3" key="1">
    <citation type="submission" date="2024-01" db="EMBL/GenBank/DDBJ databases">
        <title>Genome insights into Plantactinospora sonchi sp. nov.</title>
        <authorList>
            <person name="Wang L."/>
        </authorList>
    </citation>
    <scope>NUCLEOTIDE SEQUENCE [LARGE SCALE GENOMIC DNA]</scope>
    <source>
        <strain evidence="2 3">NEAU-QY2</strain>
    </source>
</reference>
<evidence type="ECO:0000313" key="2">
    <source>
        <dbReference type="EMBL" id="MEE6258216.1"/>
    </source>
</evidence>
<gene>
    <name evidence="2" type="ORF">V1633_06865</name>
</gene>
<name>A0ABU7RP48_9ACTN</name>
<evidence type="ECO:0000256" key="1">
    <source>
        <dbReference type="SAM" id="MobiDB-lite"/>
    </source>
</evidence>
<dbReference type="Proteomes" id="UP001332243">
    <property type="component" value="Unassembled WGS sequence"/>
</dbReference>
<protein>
    <submittedName>
        <fullName evidence="2">Uncharacterized protein</fullName>
    </submittedName>
</protein>
<evidence type="ECO:0000313" key="3">
    <source>
        <dbReference type="Proteomes" id="UP001332243"/>
    </source>
</evidence>
<feature type="compositionally biased region" description="Low complexity" evidence="1">
    <location>
        <begin position="113"/>
        <end position="130"/>
    </location>
</feature>
<proteinExistence type="predicted"/>
<keyword evidence="3" id="KW-1185">Reference proteome</keyword>
<feature type="region of interest" description="Disordered" evidence="1">
    <location>
        <begin position="111"/>
        <end position="130"/>
    </location>
</feature>
<organism evidence="2 3">
    <name type="scientific">Plantactinospora sonchi</name>
    <dbReference type="NCBI Taxonomy" id="1544735"/>
    <lineage>
        <taxon>Bacteria</taxon>
        <taxon>Bacillati</taxon>
        <taxon>Actinomycetota</taxon>
        <taxon>Actinomycetes</taxon>
        <taxon>Micromonosporales</taxon>
        <taxon>Micromonosporaceae</taxon>
        <taxon>Plantactinospora</taxon>
    </lineage>
</organism>
<accession>A0ABU7RP48</accession>
<comment type="caution">
    <text evidence="2">The sequence shown here is derived from an EMBL/GenBank/DDBJ whole genome shotgun (WGS) entry which is preliminary data.</text>
</comment>